<feature type="transmembrane region" description="Helical" evidence="7">
    <location>
        <begin position="145"/>
        <end position="164"/>
    </location>
</feature>
<evidence type="ECO:0000259" key="10">
    <source>
        <dbReference type="Pfam" id="PF14703"/>
    </source>
</evidence>
<keyword evidence="3" id="KW-0813">Transport</keyword>
<feature type="domain" description="CSC1/OSCA1-like N-terminal transmembrane" evidence="9">
    <location>
        <begin position="22"/>
        <end position="166"/>
    </location>
</feature>
<gene>
    <name evidence="11" type="ORF">COCMIDRAFT_41276</name>
</gene>
<evidence type="ECO:0000313" key="12">
    <source>
        <dbReference type="Proteomes" id="UP000054032"/>
    </source>
</evidence>
<feature type="domain" description="CSC1/OSCA1-like cytosolic" evidence="10">
    <location>
        <begin position="184"/>
        <end position="362"/>
    </location>
</feature>
<reference evidence="11 12" key="1">
    <citation type="journal article" date="2013" name="PLoS Genet.">
        <title>Comparative genome structure, secondary metabolite, and effector coding capacity across Cochliobolus pathogens.</title>
        <authorList>
            <person name="Condon B.J."/>
            <person name="Leng Y."/>
            <person name="Wu D."/>
            <person name="Bushley K.E."/>
            <person name="Ohm R.A."/>
            <person name="Otillar R."/>
            <person name="Martin J."/>
            <person name="Schackwitz W."/>
            <person name="Grimwood J."/>
            <person name="MohdZainudin N."/>
            <person name="Xue C."/>
            <person name="Wang R."/>
            <person name="Manning V.A."/>
            <person name="Dhillon B."/>
            <person name="Tu Z.J."/>
            <person name="Steffenson B.J."/>
            <person name="Salamov A."/>
            <person name="Sun H."/>
            <person name="Lowry S."/>
            <person name="LaButti K."/>
            <person name="Han J."/>
            <person name="Copeland A."/>
            <person name="Lindquist E."/>
            <person name="Barry K."/>
            <person name="Schmutz J."/>
            <person name="Baker S.E."/>
            <person name="Ciuffetti L.M."/>
            <person name="Grigoriev I.V."/>
            <person name="Zhong S."/>
            <person name="Turgeon B.G."/>
        </authorList>
    </citation>
    <scope>NUCLEOTIDE SEQUENCE [LARGE SCALE GENOMIC DNA]</scope>
    <source>
        <strain evidence="11 12">ATCC 44560</strain>
    </source>
</reference>
<dbReference type="eggNOG" id="KOG1134">
    <property type="taxonomic scope" value="Eukaryota"/>
</dbReference>
<evidence type="ECO:0000256" key="5">
    <source>
        <dbReference type="ARBA" id="ARBA00022989"/>
    </source>
</evidence>
<keyword evidence="6 7" id="KW-0472">Membrane</keyword>
<feature type="transmembrane region" description="Helical" evidence="7">
    <location>
        <begin position="20"/>
        <end position="44"/>
    </location>
</feature>
<dbReference type="AlphaFoldDB" id="W6YMA0"/>
<dbReference type="InterPro" id="IPR045122">
    <property type="entry name" value="Csc1-like"/>
</dbReference>
<evidence type="ECO:0000256" key="4">
    <source>
        <dbReference type="ARBA" id="ARBA00022692"/>
    </source>
</evidence>
<dbReference type="InterPro" id="IPR003864">
    <property type="entry name" value="CSC1/OSCA1-like_7TM"/>
</dbReference>
<dbReference type="InterPro" id="IPR032880">
    <property type="entry name" value="CSC1/OSCA1-like_N"/>
</dbReference>
<proteinExistence type="inferred from homology"/>
<feature type="domain" description="CSC1/OSCA1-like 7TM region" evidence="8">
    <location>
        <begin position="373"/>
        <end position="578"/>
    </location>
</feature>
<keyword evidence="5 7" id="KW-1133">Transmembrane helix</keyword>
<feature type="transmembrane region" description="Helical" evidence="7">
    <location>
        <begin position="423"/>
        <end position="448"/>
    </location>
</feature>
<sequence length="729" mass="82050">MDDNFGKSFAKAQQLHGISLSSFIASVSLSAFIFTLEVLLFLVIHKRFPDFYTPVPDHLNWRSGNWKKHIATNLVRFDCRKEHLDRYFFRRYLRSLALIFTPASILIPPILIPLNYTKGKTAVLGVSGLDALGWSNVGLDQADRYWAHLILGLLFIGHVCRVIWSEFEFYVATRQHSPYAALCTVLIESIPDDWMSEKALTSQLEVFPSLVTSISFNRDYSPVSRLAEKRERLARALEIEEISWIRKACRAGVQKKSKKLSFLKRPRHLSYRLCNLLNLLTWVKHETVDTSMVYQEELLNTSEKMNVYRTAPEKFPLLRSAFVTFSNPLAANMACQTVIHTSSGYMTPRTMPLSVDDVVWSNVNITWRDRTIRTVISNTLIMAMATAFVIPVALAGLLSQIIYMTQAVPWLSWINELPESFLSLLQGVLPPAIVAVFTKVFVVALEYFVRKQGISSRSHIDLKMQDYYFYYLFLQVTLVVSLSAGVTAIANEMMHGASLAGTLAKNLPKASNYFLSYILLQALSISANSLLRFDRLIGKFVLGPMFDKSVTQMKIRRSGQDIQWGTFVPVFTNLSCIGSILLTKRDHGGLFYPKALKHLLVGLYLMQVCLIALFLLVRDSQGNAKCIGQACVMALATGLTMVYHRLLCKAFNPLLIFSPTALNKNLANKAMPSPLFLHKALTSVPVIRIPSDDHGISTARALQLRDELKSVTISDTDAVMTASGKVYLN</sequence>
<dbReference type="Pfam" id="PF13967">
    <property type="entry name" value="RSN1_TM"/>
    <property type="match status" value="1"/>
</dbReference>
<feature type="transmembrane region" description="Helical" evidence="7">
    <location>
        <begin position="96"/>
        <end position="116"/>
    </location>
</feature>
<evidence type="ECO:0000256" key="2">
    <source>
        <dbReference type="ARBA" id="ARBA00007779"/>
    </source>
</evidence>
<accession>W6YMA0</accession>
<dbReference type="GO" id="GO:0005886">
    <property type="term" value="C:plasma membrane"/>
    <property type="evidence" value="ECO:0007669"/>
    <property type="project" value="TreeGrafter"/>
</dbReference>
<name>W6YMA0_COCMI</name>
<dbReference type="OrthoDB" id="1076608at2759"/>
<evidence type="ECO:0000256" key="7">
    <source>
        <dbReference type="SAM" id="Phobius"/>
    </source>
</evidence>
<dbReference type="KEGG" id="bor:COCMIDRAFT_41276"/>
<keyword evidence="12" id="KW-1185">Reference proteome</keyword>
<dbReference type="HOGENOM" id="CLU_002458_2_2_1"/>
<evidence type="ECO:0008006" key="13">
    <source>
        <dbReference type="Google" id="ProtNLM"/>
    </source>
</evidence>
<feature type="transmembrane region" description="Helical" evidence="7">
    <location>
        <begin position="380"/>
        <end position="403"/>
    </location>
</feature>
<evidence type="ECO:0000256" key="6">
    <source>
        <dbReference type="ARBA" id="ARBA00023136"/>
    </source>
</evidence>
<dbReference type="GeneID" id="19124030"/>
<dbReference type="PANTHER" id="PTHR13018">
    <property type="entry name" value="PROBABLE MEMBRANE PROTEIN DUF221-RELATED"/>
    <property type="match status" value="1"/>
</dbReference>
<dbReference type="InterPro" id="IPR027815">
    <property type="entry name" value="CSC1/OSCA1-like_cyt"/>
</dbReference>
<evidence type="ECO:0000313" key="11">
    <source>
        <dbReference type="EMBL" id="EUC40377.1"/>
    </source>
</evidence>
<evidence type="ECO:0000259" key="8">
    <source>
        <dbReference type="Pfam" id="PF02714"/>
    </source>
</evidence>
<dbReference type="GO" id="GO:0005227">
    <property type="term" value="F:calcium-activated cation channel activity"/>
    <property type="evidence" value="ECO:0007669"/>
    <property type="project" value="InterPro"/>
</dbReference>
<comment type="similarity">
    <text evidence="2">Belongs to the CSC1 (TC 1.A.17) family.</text>
</comment>
<comment type="subcellular location">
    <subcellularLocation>
        <location evidence="1">Membrane</location>
        <topology evidence="1">Multi-pass membrane protein</topology>
    </subcellularLocation>
</comment>
<keyword evidence="4 7" id="KW-0812">Transmembrane</keyword>
<dbReference type="Pfam" id="PF14703">
    <property type="entry name" value="PHM7_cyt"/>
    <property type="match status" value="1"/>
</dbReference>
<feature type="transmembrane region" description="Helical" evidence="7">
    <location>
        <begin position="562"/>
        <end position="583"/>
    </location>
</feature>
<protein>
    <recommendedName>
        <fullName evidence="13">CSC1/OSCA1-like 7TM region domain-containing protein</fullName>
    </recommendedName>
</protein>
<evidence type="ECO:0000256" key="1">
    <source>
        <dbReference type="ARBA" id="ARBA00004141"/>
    </source>
</evidence>
<dbReference type="Pfam" id="PF02714">
    <property type="entry name" value="RSN1_7TM"/>
    <property type="match status" value="1"/>
</dbReference>
<evidence type="ECO:0000259" key="9">
    <source>
        <dbReference type="Pfam" id="PF13967"/>
    </source>
</evidence>
<dbReference type="RefSeq" id="XP_007693100.1">
    <property type="nucleotide sequence ID" value="XM_007694910.1"/>
</dbReference>
<dbReference type="PANTHER" id="PTHR13018:SF20">
    <property type="entry name" value="SPORULATION-SPECIFIC PROTEIN 75"/>
    <property type="match status" value="1"/>
</dbReference>
<feature type="transmembrane region" description="Helical" evidence="7">
    <location>
        <begin position="468"/>
        <end position="490"/>
    </location>
</feature>
<feature type="transmembrane region" description="Helical" evidence="7">
    <location>
        <begin position="510"/>
        <end position="531"/>
    </location>
</feature>
<dbReference type="Proteomes" id="UP000054032">
    <property type="component" value="Unassembled WGS sequence"/>
</dbReference>
<organism evidence="11 12">
    <name type="scientific">Bipolaris oryzae ATCC 44560</name>
    <dbReference type="NCBI Taxonomy" id="930090"/>
    <lineage>
        <taxon>Eukaryota</taxon>
        <taxon>Fungi</taxon>
        <taxon>Dikarya</taxon>
        <taxon>Ascomycota</taxon>
        <taxon>Pezizomycotina</taxon>
        <taxon>Dothideomycetes</taxon>
        <taxon>Pleosporomycetidae</taxon>
        <taxon>Pleosporales</taxon>
        <taxon>Pleosporineae</taxon>
        <taxon>Pleosporaceae</taxon>
        <taxon>Bipolaris</taxon>
    </lineage>
</organism>
<dbReference type="EMBL" id="KI964170">
    <property type="protein sequence ID" value="EUC40377.1"/>
    <property type="molecule type" value="Genomic_DNA"/>
</dbReference>
<evidence type="ECO:0000256" key="3">
    <source>
        <dbReference type="ARBA" id="ARBA00022448"/>
    </source>
</evidence>
<feature type="transmembrane region" description="Helical" evidence="7">
    <location>
        <begin position="595"/>
        <end position="617"/>
    </location>
</feature>